<keyword evidence="2" id="KW-1185">Reference proteome</keyword>
<dbReference type="OrthoDB" id="9807630at2"/>
<keyword evidence="1" id="KW-0378">Hydrolase</keyword>
<organism evidence="1 2">
    <name type="scientific">Flavobacterium album</name>
    <dbReference type="NCBI Taxonomy" id="2175091"/>
    <lineage>
        <taxon>Bacteria</taxon>
        <taxon>Pseudomonadati</taxon>
        <taxon>Bacteroidota</taxon>
        <taxon>Flavobacteriia</taxon>
        <taxon>Flavobacteriales</taxon>
        <taxon>Flavobacteriaceae</taxon>
        <taxon>Flavobacterium</taxon>
    </lineage>
</organism>
<dbReference type="GO" id="GO:0005829">
    <property type="term" value="C:cytosol"/>
    <property type="evidence" value="ECO:0007669"/>
    <property type="project" value="TreeGrafter"/>
</dbReference>
<dbReference type="NCBIfam" id="TIGR01549">
    <property type="entry name" value="HAD-SF-IA-v1"/>
    <property type="match status" value="1"/>
</dbReference>
<evidence type="ECO:0000313" key="1">
    <source>
        <dbReference type="EMBL" id="AWH84845.1"/>
    </source>
</evidence>
<evidence type="ECO:0000313" key="2">
    <source>
        <dbReference type="Proteomes" id="UP000244929"/>
    </source>
</evidence>
<gene>
    <name evidence="1" type="ORF">HYN59_06765</name>
</gene>
<dbReference type="AlphaFoldDB" id="A0A2S1QWR7"/>
<dbReference type="InterPro" id="IPR006439">
    <property type="entry name" value="HAD-SF_hydro_IA"/>
</dbReference>
<dbReference type="Gene3D" id="1.10.150.240">
    <property type="entry name" value="Putative phosphatase, domain 2"/>
    <property type="match status" value="1"/>
</dbReference>
<dbReference type="InterPro" id="IPR036412">
    <property type="entry name" value="HAD-like_sf"/>
</dbReference>
<dbReference type="InterPro" id="IPR023214">
    <property type="entry name" value="HAD_sf"/>
</dbReference>
<protein>
    <submittedName>
        <fullName evidence="1">HAD family hydrolase</fullName>
    </submittedName>
</protein>
<dbReference type="SFLD" id="SFLDG01129">
    <property type="entry name" value="C1.5:_HAD__Beta-PGM__Phosphata"/>
    <property type="match status" value="1"/>
</dbReference>
<dbReference type="Pfam" id="PF13419">
    <property type="entry name" value="HAD_2"/>
    <property type="match status" value="1"/>
</dbReference>
<dbReference type="InterPro" id="IPR023198">
    <property type="entry name" value="PGP-like_dom2"/>
</dbReference>
<dbReference type="EMBL" id="CP029186">
    <property type="protein sequence ID" value="AWH84845.1"/>
    <property type="molecule type" value="Genomic_DNA"/>
</dbReference>
<dbReference type="SUPFAM" id="SSF56784">
    <property type="entry name" value="HAD-like"/>
    <property type="match status" value="1"/>
</dbReference>
<dbReference type="Proteomes" id="UP000244929">
    <property type="component" value="Chromosome"/>
</dbReference>
<dbReference type="Gene3D" id="3.40.50.1000">
    <property type="entry name" value="HAD superfamily/HAD-like"/>
    <property type="match status" value="1"/>
</dbReference>
<sequence length="210" mass="23563">MYKYIVFDFDGTLVDSRGIFLSLYNALAAKYGYAPMTADNLEYLRGLSIGERCKVLKVPMYRLPFLASAVIKGYKAAIPSLQFNEGMQEMLRSLSAQGMPFAILSSNSKSNIKEFFTLREMAVDAVYTSSKIFGKDKMLQKFLKDKSLDASEILYVGDEARDIIACKKARVKVAWVSWGYDSHAAITGLEPDHIINYPSELLEIIDPVKP</sequence>
<name>A0A2S1QWR7_9FLAO</name>
<dbReference type="InterPro" id="IPR050155">
    <property type="entry name" value="HAD-like_hydrolase_sf"/>
</dbReference>
<dbReference type="GO" id="GO:0008967">
    <property type="term" value="F:phosphoglycolate phosphatase activity"/>
    <property type="evidence" value="ECO:0007669"/>
    <property type="project" value="TreeGrafter"/>
</dbReference>
<dbReference type="KEGG" id="falb:HYN59_06765"/>
<dbReference type="GO" id="GO:0006281">
    <property type="term" value="P:DNA repair"/>
    <property type="evidence" value="ECO:0007669"/>
    <property type="project" value="TreeGrafter"/>
</dbReference>
<dbReference type="PANTHER" id="PTHR43434:SF13">
    <property type="entry name" value="PHOSPHOGLYCOLATE PHOSPHATASE"/>
    <property type="match status" value="1"/>
</dbReference>
<dbReference type="PANTHER" id="PTHR43434">
    <property type="entry name" value="PHOSPHOGLYCOLATE PHOSPHATASE"/>
    <property type="match status" value="1"/>
</dbReference>
<dbReference type="InterPro" id="IPR041492">
    <property type="entry name" value="HAD_2"/>
</dbReference>
<dbReference type="SFLD" id="SFLDS00003">
    <property type="entry name" value="Haloacid_Dehalogenase"/>
    <property type="match status" value="1"/>
</dbReference>
<reference evidence="1 2" key="1">
    <citation type="submission" date="2018-04" db="EMBL/GenBank/DDBJ databases">
        <title>Genome sequencing of Flavobacterium sp. HYN0059.</title>
        <authorList>
            <person name="Yi H."/>
            <person name="Baek C."/>
        </authorList>
    </citation>
    <scope>NUCLEOTIDE SEQUENCE [LARGE SCALE GENOMIC DNA]</scope>
    <source>
        <strain evidence="1 2">HYN0059</strain>
    </source>
</reference>
<proteinExistence type="predicted"/>
<dbReference type="RefSeq" id="WP_108777551.1">
    <property type="nucleotide sequence ID" value="NZ_CP029186.1"/>
</dbReference>
<accession>A0A2S1QWR7</accession>